<accession>A0ABR2XRS8</accession>
<sequence>MPRYGIKRSDAACIEITDFQSTYLPGDIVLGHVVTAKAFAPGPNVDQTSVKVRLFGRAKTKIVDKSGQFTVIYRGRAVMFQEEQCVFRGAVSEGARIPFLVTIPESSTPGFEQRGDSWDKDRDDKREHMPENRVFRPKQTFLSNTREDVAKHALPSVYYFRDTSAWSGTTFEAFVEYVLEATLICPGAKNVTTTFPLFIRAKPTEKPLEGQEYQFSVKDDSRAIYSDQLLPENSERQMTFREKSRRFFSPSKTPRYTFTVKVVYPQAIQLEHPSPLPFKIYIKPMWEANKTTICPDGDVRRLPPVHFVSMELKLISITRLRCEGSIPGYPHGEDRETTYDIPFEYPFESFTFKVPVVIRGNLKPNGSTRGGFVDTLSEQHTMVPATGSPYIEPGALRPVQDSTVVPDGLVEYTRFYADEEGEYFLGAPFDLGARLDIRLSQRGSSTRGNLEVPFEKPLWPSLATYNIV</sequence>
<keyword evidence="3" id="KW-1185">Reference proteome</keyword>
<evidence type="ECO:0008006" key="4">
    <source>
        <dbReference type="Google" id="ProtNLM"/>
    </source>
</evidence>
<evidence type="ECO:0000313" key="2">
    <source>
        <dbReference type="EMBL" id="KAK9776390.1"/>
    </source>
</evidence>
<evidence type="ECO:0000313" key="3">
    <source>
        <dbReference type="Proteomes" id="UP001465668"/>
    </source>
</evidence>
<name>A0ABR2XRS8_9PEZI</name>
<feature type="compositionally biased region" description="Basic and acidic residues" evidence="1">
    <location>
        <begin position="113"/>
        <end position="131"/>
    </location>
</feature>
<protein>
    <recommendedName>
        <fullName evidence="4">Arrestin-like N-terminal domain-containing protein</fullName>
    </recommendedName>
</protein>
<organism evidence="2 3">
    <name type="scientific">Seiridium cardinale</name>
    <dbReference type="NCBI Taxonomy" id="138064"/>
    <lineage>
        <taxon>Eukaryota</taxon>
        <taxon>Fungi</taxon>
        <taxon>Dikarya</taxon>
        <taxon>Ascomycota</taxon>
        <taxon>Pezizomycotina</taxon>
        <taxon>Sordariomycetes</taxon>
        <taxon>Xylariomycetidae</taxon>
        <taxon>Amphisphaeriales</taxon>
        <taxon>Sporocadaceae</taxon>
        <taxon>Seiridium</taxon>
    </lineage>
</organism>
<gene>
    <name evidence="2" type="ORF">SCAR479_07002</name>
</gene>
<dbReference type="Proteomes" id="UP001465668">
    <property type="component" value="Unassembled WGS sequence"/>
</dbReference>
<reference evidence="2 3" key="1">
    <citation type="submission" date="2024-02" db="EMBL/GenBank/DDBJ databases">
        <title>First draft genome assembly of two strains of Seiridium cardinale.</title>
        <authorList>
            <person name="Emiliani G."/>
            <person name="Scali E."/>
        </authorList>
    </citation>
    <scope>NUCLEOTIDE SEQUENCE [LARGE SCALE GENOMIC DNA]</scope>
    <source>
        <strain evidence="2 3">BM-138-000479</strain>
    </source>
</reference>
<feature type="region of interest" description="Disordered" evidence="1">
    <location>
        <begin position="107"/>
        <end position="131"/>
    </location>
</feature>
<evidence type="ECO:0000256" key="1">
    <source>
        <dbReference type="SAM" id="MobiDB-lite"/>
    </source>
</evidence>
<comment type="caution">
    <text evidence="2">The sequence shown here is derived from an EMBL/GenBank/DDBJ whole genome shotgun (WGS) entry which is preliminary data.</text>
</comment>
<dbReference type="EMBL" id="JARVKM010000028">
    <property type="protein sequence ID" value="KAK9776390.1"/>
    <property type="molecule type" value="Genomic_DNA"/>
</dbReference>
<proteinExistence type="predicted"/>